<feature type="transmembrane region" description="Helical" evidence="2">
    <location>
        <begin position="462"/>
        <end position="485"/>
    </location>
</feature>
<dbReference type="PANTHER" id="PTHR24133">
    <property type="entry name" value="ANKYRIN DOMAIN-CONTAINING"/>
    <property type="match status" value="1"/>
</dbReference>
<dbReference type="InterPro" id="IPR002110">
    <property type="entry name" value="Ankyrin_rpt"/>
</dbReference>
<keyword evidence="2" id="KW-1133">Transmembrane helix</keyword>
<dbReference type="InterPro" id="IPR052391">
    <property type="entry name" value="E3_Ligase-Neurotoxin"/>
</dbReference>
<dbReference type="Gene3D" id="1.25.40.20">
    <property type="entry name" value="Ankyrin repeat-containing domain"/>
    <property type="match status" value="2"/>
</dbReference>
<reference evidence="5" key="3">
    <citation type="submission" date="2025-04" db="UniProtKB">
        <authorList>
            <consortium name="RefSeq"/>
        </authorList>
    </citation>
    <scope>IDENTIFICATION</scope>
    <source>
        <strain evidence="5">CBS 304.34</strain>
    </source>
</reference>
<dbReference type="SUPFAM" id="SSF48403">
    <property type="entry name" value="Ankyrin repeat"/>
    <property type="match status" value="1"/>
</dbReference>
<organism evidence="3">
    <name type="scientific">Mytilinidion resinicola</name>
    <dbReference type="NCBI Taxonomy" id="574789"/>
    <lineage>
        <taxon>Eukaryota</taxon>
        <taxon>Fungi</taxon>
        <taxon>Dikarya</taxon>
        <taxon>Ascomycota</taxon>
        <taxon>Pezizomycotina</taxon>
        <taxon>Dothideomycetes</taxon>
        <taxon>Pleosporomycetidae</taxon>
        <taxon>Mytilinidiales</taxon>
        <taxon>Mytilinidiaceae</taxon>
        <taxon>Mytilinidion</taxon>
    </lineage>
</organism>
<keyword evidence="1" id="KW-0040">ANK repeat</keyword>
<dbReference type="AlphaFoldDB" id="A0A6A6YHX0"/>
<evidence type="ECO:0000313" key="4">
    <source>
        <dbReference type="Proteomes" id="UP000504636"/>
    </source>
</evidence>
<feature type="repeat" description="ANK" evidence="1">
    <location>
        <begin position="310"/>
        <end position="332"/>
    </location>
</feature>
<evidence type="ECO:0000256" key="1">
    <source>
        <dbReference type="PROSITE-ProRule" id="PRU00023"/>
    </source>
</evidence>
<dbReference type="Pfam" id="PF12796">
    <property type="entry name" value="Ank_2"/>
    <property type="match status" value="2"/>
</dbReference>
<evidence type="ECO:0000313" key="5">
    <source>
        <dbReference type="RefSeq" id="XP_033575355.1"/>
    </source>
</evidence>
<accession>A0A6A6YHX0</accession>
<name>A0A6A6YHX0_9PEZI</name>
<protein>
    <submittedName>
        <fullName evidence="3 5">Ankyrin</fullName>
    </submittedName>
</protein>
<keyword evidence="2" id="KW-0472">Membrane</keyword>
<dbReference type="OrthoDB" id="539213at2759"/>
<dbReference type="PROSITE" id="PS50088">
    <property type="entry name" value="ANK_REPEAT"/>
    <property type="match status" value="5"/>
</dbReference>
<feature type="repeat" description="ANK" evidence="1">
    <location>
        <begin position="208"/>
        <end position="241"/>
    </location>
</feature>
<reference evidence="3 5" key="1">
    <citation type="journal article" date="2020" name="Stud. Mycol.">
        <title>101 Dothideomycetes genomes: a test case for predicting lifestyles and emergence of pathogens.</title>
        <authorList>
            <person name="Haridas S."/>
            <person name="Albert R."/>
            <person name="Binder M."/>
            <person name="Bloem J."/>
            <person name="Labutti K."/>
            <person name="Salamov A."/>
            <person name="Andreopoulos B."/>
            <person name="Baker S."/>
            <person name="Barry K."/>
            <person name="Bills G."/>
            <person name="Bluhm B."/>
            <person name="Cannon C."/>
            <person name="Castanera R."/>
            <person name="Culley D."/>
            <person name="Daum C."/>
            <person name="Ezra D."/>
            <person name="Gonzalez J."/>
            <person name="Henrissat B."/>
            <person name="Kuo A."/>
            <person name="Liang C."/>
            <person name="Lipzen A."/>
            <person name="Lutzoni F."/>
            <person name="Magnuson J."/>
            <person name="Mondo S."/>
            <person name="Nolan M."/>
            <person name="Ohm R."/>
            <person name="Pangilinan J."/>
            <person name="Park H.-J."/>
            <person name="Ramirez L."/>
            <person name="Alfaro M."/>
            <person name="Sun H."/>
            <person name="Tritt A."/>
            <person name="Yoshinaga Y."/>
            <person name="Zwiers L.-H."/>
            <person name="Turgeon B."/>
            <person name="Goodwin S."/>
            <person name="Spatafora J."/>
            <person name="Crous P."/>
            <person name="Grigoriev I."/>
        </authorList>
    </citation>
    <scope>NUCLEOTIDE SEQUENCE</scope>
    <source>
        <strain evidence="3 5">CBS 304.34</strain>
    </source>
</reference>
<dbReference type="InterPro" id="IPR036770">
    <property type="entry name" value="Ankyrin_rpt-contain_sf"/>
</dbReference>
<dbReference type="Pfam" id="PF00023">
    <property type="entry name" value="Ank"/>
    <property type="match status" value="1"/>
</dbReference>
<reference evidence="5" key="2">
    <citation type="submission" date="2020-04" db="EMBL/GenBank/DDBJ databases">
        <authorList>
            <consortium name="NCBI Genome Project"/>
        </authorList>
    </citation>
    <scope>NUCLEOTIDE SEQUENCE</scope>
    <source>
        <strain evidence="5">CBS 304.34</strain>
    </source>
</reference>
<gene>
    <name evidence="3 5" type="ORF">BDZ99DRAFT_390497</name>
</gene>
<dbReference type="PANTHER" id="PTHR24133:SF40">
    <property type="entry name" value="ANKYRIN REPEAT DOMAIN 44"/>
    <property type="match status" value="1"/>
</dbReference>
<feature type="repeat" description="ANK" evidence="1">
    <location>
        <begin position="175"/>
        <end position="207"/>
    </location>
</feature>
<evidence type="ECO:0000256" key="2">
    <source>
        <dbReference type="SAM" id="Phobius"/>
    </source>
</evidence>
<proteinExistence type="predicted"/>
<evidence type="ECO:0000313" key="3">
    <source>
        <dbReference type="EMBL" id="KAF2808391.1"/>
    </source>
</evidence>
<dbReference type="SMART" id="SM00248">
    <property type="entry name" value="ANK"/>
    <property type="match status" value="8"/>
</dbReference>
<dbReference type="GeneID" id="54456579"/>
<dbReference type="RefSeq" id="XP_033575355.1">
    <property type="nucleotide sequence ID" value="XM_033715686.1"/>
</dbReference>
<feature type="repeat" description="ANK" evidence="1">
    <location>
        <begin position="344"/>
        <end position="376"/>
    </location>
</feature>
<keyword evidence="4" id="KW-1185">Reference proteome</keyword>
<dbReference type="Proteomes" id="UP000504636">
    <property type="component" value="Unplaced"/>
</dbReference>
<keyword evidence="2" id="KW-0812">Transmembrane</keyword>
<feature type="repeat" description="ANK" evidence="1">
    <location>
        <begin position="377"/>
        <end position="409"/>
    </location>
</feature>
<dbReference type="EMBL" id="MU003703">
    <property type="protein sequence ID" value="KAF2808391.1"/>
    <property type="molecule type" value="Genomic_DNA"/>
</dbReference>
<dbReference type="PROSITE" id="PS50297">
    <property type="entry name" value="ANK_REP_REGION"/>
    <property type="match status" value="5"/>
</dbReference>
<sequence>MQSHQSHAQCFETSLSHKKQQFTASKIATTSETALPKRLSIYLSSISEPVGFRVQRWRTFGGGLLSADLRTGPVIVRCWSENGQDIYKLLPSREAFCFSFQIRLVQIVPSKVLISISALYKASFPFRTRFQWDLSISAMLHTDSCAYLASKRGDWLLLRQLLADGKVRISDTTAHGDTLLHIAAQSNHYELATELLSAGADVNVANDFGQTPLHKAVKNNGGYEVSRHLLSSGADLSRQDLAGRTPLHCFFNETSRQIIQFHQEDLDSTTQDYRGMNIMHYVSWSKSSRPTDILRCLTDQPPSLASTDQEGRTILHLSLQRGNLELIEFLLDQPDTATFRPDWRGRTLLHYATESRRTQTIDILLRRGFNLHAVDLDGRTVLHHAAAKDKLDAVKRLLELGAASDLVALDKGSRTPLQVAALCDAQAVVQYLQPLCVSQKLEHAAELRRRARDGRRSSWHRAILAEFCKYGCFCGVLVLVVYWVFYRAHTF</sequence>